<feature type="compositionally biased region" description="Polar residues" evidence="1">
    <location>
        <begin position="16"/>
        <end position="30"/>
    </location>
</feature>
<evidence type="ECO:0000256" key="1">
    <source>
        <dbReference type="SAM" id="MobiDB-lite"/>
    </source>
</evidence>
<organism evidence="2 4">
    <name type="scientific">Aspergillus hiratsukae</name>
    <dbReference type="NCBI Taxonomy" id="1194566"/>
    <lineage>
        <taxon>Eukaryota</taxon>
        <taxon>Fungi</taxon>
        <taxon>Dikarya</taxon>
        <taxon>Ascomycota</taxon>
        <taxon>Pezizomycotina</taxon>
        <taxon>Eurotiomycetes</taxon>
        <taxon>Eurotiomycetidae</taxon>
        <taxon>Eurotiales</taxon>
        <taxon>Aspergillaceae</taxon>
        <taxon>Aspergillus</taxon>
        <taxon>Aspergillus subgen. Fumigati</taxon>
    </lineage>
</organism>
<gene>
    <name evidence="2" type="ORF">CNMCM5793_006530</name>
    <name evidence="3" type="ORF">CNMCM6106_009018</name>
</gene>
<dbReference type="Proteomes" id="UP000662466">
    <property type="component" value="Unassembled WGS sequence"/>
</dbReference>
<protein>
    <submittedName>
        <fullName evidence="2">Uncharacterized protein</fullName>
    </submittedName>
</protein>
<evidence type="ECO:0000313" key="3">
    <source>
        <dbReference type="EMBL" id="KAF7161945.1"/>
    </source>
</evidence>
<feature type="region of interest" description="Disordered" evidence="1">
    <location>
        <begin position="278"/>
        <end position="307"/>
    </location>
</feature>
<dbReference type="EMBL" id="JACBAD010002088">
    <property type="protein sequence ID" value="KAF7117508.1"/>
    <property type="molecule type" value="Genomic_DNA"/>
</dbReference>
<name>A0A8H6UBG5_9EURO</name>
<feature type="compositionally biased region" description="Basic and acidic residues" evidence="1">
    <location>
        <begin position="50"/>
        <end position="81"/>
    </location>
</feature>
<feature type="compositionally biased region" description="Low complexity" evidence="1">
    <location>
        <begin position="281"/>
        <end position="302"/>
    </location>
</feature>
<feature type="compositionally biased region" description="Polar residues" evidence="1">
    <location>
        <begin position="82"/>
        <end position="99"/>
    </location>
</feature>
<dbReference type="AlphaFoldDB" id="A0A8H6UBG5"/>
<reference evidence="2" key="1">
    <citation type="submission" date="2020-06" db="EMBL/GenBank/DDBJ databases">
        <title>Draft genome sequences of strains closely related to Aspergillus parafelis and Aspergillus hiratsukae.</title>
        <authorList>
            <person name="Dos Santos R.A.C."/>
            <person name="Rivero-Menendez O."/>
            <person name="Steenwyk J.L."/>
            <person name="Mead M.E."/>
            <person name="Goldman G.H."/>
            <person name="Alastruey-Izquierdo A."/>
            <person name="Rokas A."/>
        </authorList>
    </citation>
    <scope>NUCLEOTIDE SEQUENCE</scope>
    <source>
        <strain evidence="2">CNM-CM5793</strain>
        <strain evidence="3">CNM-CM6106</strain>
    </source>
</reference>
<accession>A0A8H6UBG5</accession>
<keyword evidence="4" id="KW-1185">Reference proteome</keyword>
<feature type="region of interest" description="Disordered" evidence="1">
    <location>
        <begin position="1"/>
        <end position="122"/>
    </location>
</feature>
<evidence type="ECO:0000313" key="2">
    <source>
        <dbReference type="EMBL" id="KAF7117508.1"/>
    </source>
</evidence>
<evidence type="ECO:0000313" key="4">
    <source>
        <dbReference type="Proteomes" id="UP000630445"/>
    </source>
</evidence>
<dbReference type="Proteomes" id="UP000630445">
    <property type="component" value="Unassembled WGS sequence"/>
</dbReference>
<dbReference type="EMBL" id="JACBAF010002238">
    <property type="protein sequence ID" value="KAF7161945.1"/>
    <property type="molecule type" value="Genomic_DNA"/>
</dbReference>
<sequence>MINRNDEDPGVDSMEDQPSTKQATSLTTKLHNPGKLEPYASPPLSPEAHWSFDLDPGRRASWDRLHGMDGDSRRMKQHDPSRFTTSSGPTRRGVPSSSRGAADRFRQHGQPAARGNHPGLSQAATRSRLSAYMDYGYTDTAFPGDSLQAAELQPYPTTLREQQRQQSIQQPFAAYESEMVYNLSQQGPTQNPYEVVPQYPARQSAAIDVLSSQFAVPQYFPANEPTPTGVPAEVSPYLNSHLSSSAYNQPGPIGRSSAMQPFSATMAEFTPVGTAARRLEQQATSQQQQQQHHHSQQQQQQHVTADSSDLNEAYGRFHRVLRSTFDHIRAGRLVEAGRSLLEISEWLVTNARELGILSDDQLFYSDKLQLWNDFNICWLAICQRQKDMTQEMLRTGHQPPNTSILSSDRLDDMGRELIQLCDQMEQHGLVDYQMGIWEEEILCGKNPTPRGMYRSGRKPTRSCARARSERSCSHHVAILSDVPFEFELAFSNTAVVLLWLRSRLA</sequence>
<dbReference type="OrthoDB" id="5552418at2759"/>
<comment type="caution">
    <text evidence="2">The sequence shown here is derived from an EMBL/GenBank/DDBJ whole genome shotgun (WGS) entry which is preliminary data.</text>
</comment>
<proteinExistence type="predicted"/>